<name>A0AA88YIS7_PINIB</name>
<keyword evidence="8" id="KW-1185">Reference proteome</keyword>
<dbReference type="InterPro" id="IPR009017">
    <property type="entry name" value="GFP"/>
</dbReference>
<dbReference type="Pfam" id="PF18112">
    <property type="entry name" value="Zn-C2H2_12"/>
    <property type="match status" value="1"/>
</dbReference>
<dbReference type="Gene3D" id="2.40.155.10">
    <property type="entry name" value="Green fluorescent protein"/>
    <property type="match status" value="1"/>
</dbReference>
<dbReference type="Proteomes" id="UP001186944">
    <property type="component" value="Unassembled WGS sequence"/>
</dbReference>
<keyword evidence="4" id="KW-0175">Coiled coil</keyword>
<keyword evidence="1" id="KW-0479">Metal-binding</keyword>
<evidence type="ECO:0000256" key="4">
    <source>
        <dbReference type="ARBA" id="ARBA00023054"/>
    </source>
</evidence>
<organism evidence="7 8">
    <name type="scientific">Pinctada imbricata</name>
    <name type="common">Atlantic pearl-oyster</name>
    <name type="synonym">Pinctada martensii</name>
    <dbReference type="NCBI Taxonomy" id="66713"/>
    <lineage>
        <taxon>Eukaryota</taxon>
        <taxon>Metazoa</taxon>
        <taxon>Spiralia</taxon>
        <taxon>Lophotrochozoa</taxon>
        <taxon>Mollusca</taxon>
        <taxon>Bivalvia</taxon>
        <taxon>Autobranchia</taxon>
        <taxon>Pteriomorphia</taxon>
        <taxon>Pterioida</taxon>
        <taxon>Pterioidea</taxon>
        <taxon>Pteriidae</taxon>
        <taxon>Pinctada</taxon>
    </lineage>
</organism>
<dbReference type="InterPro" id="IPR041641">
    <property type="entry name" value="CALCOCO1/2_Zn_UBZ1"/>
</dbReference>
<proteinExistence type="predicted"/>
<evidence type="ECO:0000256" key="2">
    <source>
        <dbReference type="ARBA" id="ARBA00022771"/>
    </source>
</evidence>
<protein>
    <recommendedName>
        <fullName evidence="6">UBZ1-type domain-containing protein</fullName>
    </recommendedName>
</protein>
<sequence length="77" mass="8802">MEDFQMHVISCMDSQDDNELVTMQNIPASTGNGSENRICPMCDATFPGELPQSEFERHVQEHFGEDPITDRFEVLRP</sequence>
<dbReference type="GO" id="GO:0008270">
    <property type="term" value="F:zinc ion binding"/>
    <property type="evidence" value="ECO:0007669"/>
    <property type="project" value="UniProtKB-KW"/>
</dbReference>
<evidence type="ECO:0000313" key="8">
    <source>
        <dbReference type="Proteomes" id="UP001186944"/>
    </source>
</evidence>
<reference evidence="7" key="1">
    <citation type="submission" date="2019-08" db="EMBL/GenBank/DDBJ databases">
        <title>The improved chromosome-level genome for the pearl oyster Pinctada fucata martensii using PacBio sequencing and Hi-C.</title>
        <authorList>
            <person name="Zheng Z."/>
        </authorList>
    </citation>
    <scope>NUCLEOTIDE SEQUENCE</scope>
    <source>
        <strain evidence="7">ZZ-2019</strain>
        <tissue evidence="7">Adductor muscle</tissue>
    </source>
</reference>
<dbReference type="EMBL" id="VSWD01000003">
    <property type="protein sequence ID" value="KAK3105944.1"/>
    <property type="molecule type" value="Genomic_DNA"/>
</dbReference>
<gene>
    <name evidence="7" type="ORF">FSP39_009215</name>
</gene>
<evidence type="ECO:0000256" key="3">
    <source>
        <dbReference type="ARBA" id="ARBA00022833"/>
    </source>
</evidence>
<evidence type="ECO:0000256" key="5">
    <source>
        <dbReference type="PROSITE-ProRule" id="PRU01253"/>
    </source>
</evidence>
<evidence type="ECO:0000256" key="1">
    <source>
        <dbReference type="ARBA" id="ARBA00022723"/>
    </source>
</evidence>
<dbReference type="AlphaFoldDB" id="A0AA88YIS7"/>
<keyword evidence="2 5" id="KW-0863">Zinc-finger</keyword>
<evidence type="ECO:0000259" key="6">
    <source>
        <dbReference type="PROSITE" id="PS51905"/>
    </source>
</evidence>
<accession>A0AA88YIS7</accession>
<comment type="caution">
    <text evidence="7">The sequence shown here is derived from an EMBL/GenBank/DDBJ whole genome shotgun (WGS) entry which is preliminary data.</text>
</comment>
<dbReference type="PROSITE" id="PS51905">
    <property type="entry name" value="ZF_UBZ1"/>
    <property type="match status" value="1"/>
</dbReference>
<feature type="domain" description="UBZ1-type" evidence="6">
    <location>
        <begin position="36"/>
        <end position="62"/>
    </location>
</feature>
<keyword evidence="3" id="KW-0862">Zinc</keyword>
<evidence type="ECO:0000313" key="7">
    <source>
        <dbReference type="EMBL" id="KAK3105944.1"/>
    </source>
</evidence>